<accession>A0A0V8QJ07</accession>
<dbReference type="EMBL" id="LNAM01000002">
    <property type="protein sequence ID" value="KSV60562.1"/>
    <property type="molecule type" value="Genomic_DNA"/>
</dbReference>
<name>A0A0V8QJ07_9FIRM</name>
<dbReference type="RefSeq" id="WP_058351279.1">
    <property type="nucleotide sequence ID" value="NZ_CABMMD010000002.1"/>
</dbReference>
<reference evidence="1 2" key="1">
    <citation type="submission" date="2015-11" db="EMBL/GenBank/DDBJ databases">
        <title>Butyribacter intestini gen. nov., sp. nov., a butyric acid-producing bacterium of the family Lachnospiraceae isolated from the human faeces.</title>
        <authorList>
            <person name="Zou Y."/>
            <person name="Xue W."/>
            <person name="Luo G."/>
            <person name="Lv M."/>
        </authorList>
    </citation>
    <scope>NUCLEOTIDE SEQUENCE [LARGE SCALE GENOMIC DNA]</scope>
    <source>
        <strain evidence="1 2">ACET-33324</strain>
    </source>
</reference>
<evidence type="ECO:0000313" key="2">
    <source>
        <dbReference type="Proteomes" id="UP000054874"/>
    </source>
</evidence>
<gene>
    <name evidence="1" type="ORF">ASU35_05150</name>
</gene>
<comment type="caution">
    <text evidence="1">The sequence shown here is derived from an EMBL/GenBank/DDBJ whole genome shotgun (WGS) entry which is preliminary data.</text>
</comment>
<dbReference type="STRING" id="290052.ASU35_05150"/>
<protein>
    <submittedName>
        <fullName evidence="1">Uncharacterized protein</fullName>
    </submittedName>
</protein>
<organism evidence="1 2">
    <name type="scientific">Acetivibrio ethanolgignens</name>
    <dbReference type="NCBI Taxonomy" id="290052"/>
    <lineage>
        <taxon>Bacteria</taxon>
        <taxon>Bacillati</taxon>
        <taxon>Bacillota</taxon>
        <taxon>Clostridia</taxon>
        <taxon>Eubacteriales</taxon>
        <taxon>Oscillospiraceae</taxon>
        <taxon>Acetivibrio</taxon>
    </lineage>
</organism>
<dbReference type="OrthoDB" id="2047923at2"/>
<dbReference type="Proteomes" id="UP000054874">
    <property type="component" value="Unassembled WGS sequence"/>
</dbReference>
<keyword evidence="2" id="KW-1185">Reference proteome</keyword>
<sequence>MNDTEYILGRLEKIAANLEEIVSILAPEQSAIYVDASQQVNFIGMEDAMAILDGFGKNSASEMIGKTDYILVYDTRKKLLIDGEAYVPAGYLVMKSDYGLQGLNESDISAVMSELRSRICTLAVGQYRIQSYRLG</sequence>
<evidence type="ECO:0000313" key="1">
    <source>
        <dbReference type="EMBL" id="KSV60562.1"/>
    </source>
</evidence>
<dbReference type="AlphaFoldDB" id="A0A0V8QJ07"/>
<proteinExistence type="predicted"/>